<dbReference type="EMBL" id="LQYT01000012">
    <property type="protein sequence ID" value="KYD22271.1"/>
    <property type="molecule type" value="Genomic_DNA"/>
</dbReference>
<protein>
    <submittedName>
        <fullName evidence="1">Uncharacterized protein</fullName>
    </submittedName>
</protein>
<dbReference type="AlphaFoldDB" id="A0A150MCV9"/>
<dbReference type="Proteomes" id="UP000075683">
    <property type="component" value="Unassembled WGS sequence"/>
</dbReference>
<proteinExistence type="predicted"/>
<accession>A0A150MCV9</accession>
<organism evidence="1 2">
    <name type="scientific">Caldibacillus debilis</name>
    <dbReference type="NCBI Taxonomy" id="301148"/>
    <lineage>
        <taxon>Bacteria</taxon>
        <taxon>Bacillati</taxon>
        <taxon>Bacillota</taxon>
        <taxon>Bacilli</taxon>
        <taxon>Bacillales</taxon>
        <taxon>Bacillaceae</taxon>
        <taxon>Caldibacillus</taxon>
    </lineage>
</organism>
<comment type="caution">
    <text evidence="1">The sequence shown here is derived from an EMBL/GenBank/DDBJ whole genome shotgun (WGS) entry which is preliminary data.</text>
</comment>
<name>A0A150MCV9_9BACI</name>
<evidence type="ECO:0000313" key="2">
    <source>
        <dbReference type="Proteomes" id="UP000075683"/>
    </source>
</evidence>
<sequence>MSSLAFRFPFIDWLSLGDGRNILQFFHTSSSYYNMERKRVYNFINKGNDNGRETDARKMEKHLKEGLTCRKLWRKA</sequence>
<evidence type="ECO:0000313" key="1">
    <source>
        <dbReference type="EMBL" id="KYD22271.1"/>
    </source>
</evidence>
<dbReference type="STRING" id="301148.B4135_1401"/>
<gene>
    <name evidence="1" type="ORF">B4135_1401</name>
</gene>
<reference evidence="1 2" key="1">
    <citation type="submission" date="2016-01" db="EMBL/GenBank/DDBJ databases">
        <title>Draft Genome Sequences of Seven Thermophilic Sporeformers Isolated from Foods.</title>
        <authorList>
            <person name="Berendsen E.M."/>
            <person name="Wells-Bennik M.H."/>
            <person name="Krawcyk A.O."/>
            <person name="De Jong A."/>
            <person name="Holsappel S."/>
            <person name="Eijlander R.T."/>
            <person name="Kuipers O.P."/>
        </authorList>
    </citation>
    <scope>NUCLEOTIDE SEQUENCE [LARGE SCALE GENOMIC DNA]</scope>
    <source>
        <strain evidence="1 2">B4135</strain>
    </source>
</reference>